<dbReference type="NCBIfam" id="TIGR02595">
    <property type="entry name" value="PEP_CTERM"/>
    <property type="match status" value="1"/>
</dbReference>
<name>A0A254N8K9_9BURK</name>
<organism evidence="2 3">
    <name type="scientific">Roseateles puraquae</name>
    <dbReference type="NCBI Taxonomy" id="431059"/>
    <lineage>
        <taxon>Bacteria</taxon>
        <taxon>Pseudomonadati</taxon>
        <taxon>Pseudomonadota</taxon>
        <taxon>Betaproteobacteria</taxon>
        <taxon>Burkholderiales</taxon>
        <taxon>Sphaerotilaceae</taxon>
        <taxon>Roseateles</taxon>
    </lineage>
</organism>
<evidence type="ECO:0000313" key="2">
    <source>
        <dbReference type="EMBL" id="OWR00681.1"/>
    </source>
</evidence>
<comment type="caution">
    <text evidence="2">The sequence shown here is derived from an EMBL/GenBank/DDBJ whole genome shotgun (WGS) entry which is preliminary data.</text>
</comment>
<dbReference type="AlphaFoldDB" id="A0A254N8K9"/>
<evidence type="ECO:0000259" key="1">
    <source>
        <dbReference type="Pfam" id="PF07589"/>
    </source>
</evidence>
<dbReference type="Pfam" id="PF07589">
    <property type="entry name" value="PEP-CTERM"/>
    <property type="match status" value="1"/>
</dbReference>
<sequence>MPAHWLPWPSWAPWWRRVAARPEPRPRRTRMNTRLLPAAAALALMSIGPSALAATDVSLAWNGNAAKTGVQLNAFDGNTKVFGGLATELSYSEVLTGGARDSFAAFCIEPLQSNTKLTATYSKSEFTGETGSLLAALYTTSYKTSATWGNTEQAAFQVAVWELTQQTGGLYDAGTGSFRVAGADSVVTLANSFLASATAFTGTSTYAIYKLTNSTYQDLITATKLDVPNTVVQVPEPQTYAMLLAGLGIVAFNARRRLPR</sequence>
<dbReference type="InterPro" id="IPR013424">
    <property type="entry name" value="Ice-binding_C"/>
</dbReference>
<dbReference type="EMBL" id="NISI01000016">
    <property type="protein sequence ID" value="OWR00681.1"/>
    <property type="molecule type" value="Genomic_DNA"/>
</dbReference>
<accession>A0A254N8K9</accession>
<feature type="domain" description="Ice-binding protein C-terminal" evidence="1">
    <location>
        <begin position="233"/>
        <end position="257"/>
    </location>
</feature>
<reference evidence="2 3" key="1">
    <citation type="journal article" date="2007" name="Int. J. Syst. Evol. Microbiol.">
        <title>Description of Pelomonas aquatica sp. nov. and Pelomonas puraquae sp. nov., isolated from industrial and haemodialysis water.</title>
        <authorList>
            <person name="Gomila M."/>
            <person name="Bowien B."/>
            <person name="Falsen E."/>
            <person name="Moore E.R."/>
            <person name="Lalucat J."/>
        </authorList>
    </citation>
    <scope>NUCLEOTIDE SEQUENCE [LARGE SCALE GENOMIC DNA]</scope>
    <source>
        <strain evidence="2 3">CCUG 52769</strain>
    </source>
</reference>
<evidence type="ECO:0000313" key="3">
    <source>
        <dbReference type="Proteomes" id="UP000197446"/>
    </source>
</evidence>
<protein>
    <recommendedName>
        <fullName evidence="1">Ice-binding protein C-terminal domain-containing protein</fullName>
    </recommendedName>
</protein>
<gene>
    <name evidence="2" type="ORF">CDO81_24635</name>
</gene>
<keyword evidence="3" id="KW-1185">Reference proteome</keyword>
<proteinExistence type="predicted"/>
<dbReference type="Proteomes" id="UP000197446">
    <property type="component" value="Unassembled WGS sequence"/>
</dbReference>